<comment type="caution">
    <text evidence="1">The sequence shown here is derived from an EMBL/GenBank/DDBJ whole genome shotgun (WGS) entry which is preliminary data.</text>
</comment>
<reference evidence="1 2" key="1">
    <citation type="submission" date="2015-09" db="EMBL/GenBank/DDBJ databases">
        <title>Bacillus cereus food isolates.</title>
        <authorList>
            <person name="Boekhorst J."/>
        </authorList>
    </citation>
    <scope>NUCLEOTIDE SEQUENCE [LARGE SCALE GENOMIC DNA]</scope>
    <source>
        <strain evidence="1 2">B4088</strain>
    </source>
</reference>
<sequence>MIREESKKLYIYFFLTNGGKIRKICRIIKNYHEISKSLANNRLK</sequence>
<accession>A0A164PUM8</accession>
<evidence type="ECO:0000313" key="2">
    <source>
        <dbReference type="Proteomes" id="UP000076482"/>
    </source>
</evidence>
<proteinExistence type="predicted"/>
<dbReference type="EMBL" id="LJKE01000035">
    <property type="protein sequence ID" value="KZD68641.1"/>
    <property type="molecule type" value="Genomic_DNA"/>
</dbReference>
<protein>
    <submittedName>
        <fullName evidence="1">Uncharacterized protein</fullName>
    </submittedName>
</protein>
<gene>
    <name evidence="1" type="ORF">B4088_1594</name>
</gene>
<dbReference type="AlphaFoldDB" id="A0A164PUM8"/>
<name>A0A164PUM8_BACCE</name>
<evidence type="ECO:0000313" key="1">
    <source>
        <dbReference type="EMBL" id="KZD68641.1"/>
    </source>
</evidence>
<organism evidence="1 2">
    <name type="scientific">Bacillus cereus</name>
    <dbReference type="NCBI Taxonomy" id="1396"/>
    <lineage>
        <taxon>Bacteria</taxon>
        <taxon>Bacillati</taxon>
        <taxon>Bacillota</taxon>
        <taxon>Bacilli</taxon>
        <taxon>Bacillales</taxon>
        <taxon>Bacillaceae</taxon>
        <taxon>Bacillus</taxon>
        <taxon>Bacillus cereus group</taxon>
    </lineage>
</organism>
<dbReference type="PATRIC" id="fig|1396.535.peg.3825"/>
<dbReference type="Proteomes" id="UP000076482">
    <property type="component" value="Unassembled WGS sequence"/>
</dbReference>